<comment type="catalytic activity">
    <reaction evidence="9">
        <text>D-glucose(out) = D-glucose(in)</text>
        <dbReference type="Rhea" id="RHEA:60376"/>
        <dbReference type="ChEBI" id="CHEBI:4167"/>
    </reaction>
    <physiologicalReaction direction="left-to-right" evidence="9">
        <dbReference type="Rhea" id="RHEA:60377"/>
    </physiologicalReaction>
</comment>
<evidence type="ECO:0000256" key="12">
    <source>
        <dbReference type="ARBA" id="ARBA00044668"/>
    </source>
</evidence>
<comment type="subunit">
    <text evidence="3">Homodimer.</text>
</comment>
<evidence type="ECO:0000256" key="2">
    <source>
        <dbReference type="ARBA" id="ARBA00010992"/>
    </source>
</evidence>
<feature type="region of interest" description="Disordered" evidence="15">
    <location>
        <begin position="1"/>
        <end position="22"/>
    </location>
</feature>
<feature type="transmembrane region" description="Helical" evidence="16">
    <location>
        <begin position="208"/>
        <end position="231"/>
    </location>
</feature>
<feature type="transmembrane region" description="Helical" evidence="16">
    <location>
        <begin position="309"/>
        <end position="332"/>
    </location>
</feature>
<evidence type="ECO:0000256" key="6">
    <source>
        <dbReference type="ARBA" id="ARBA00022989"/>
    </source>
</evidence>
<keyword evidence="4" id="KW-0813">Transport</keyword>
<feature type="transmembrane region" description="Helical" evidence="16">
    <location>
        <begin position="403"/>
        <end position="431"/>
    </location>
</feature>
<dbReference type="PROSITE" id="PS00216">
    <property type="entry name" value="SUGAR_TRANSPORT_1"/>
    <property type="match status" value="1"/>
</dbReference>
<evidence type="ECO:0000259" key="17">
    <source>
        <dbReference type="PROSITE" id="PS50850"/>
    </source>
</evidence>
<comment type="catalytic activity">
    <reaction evidence="10">
        <text>D-xylose(out) = D-xylose(in)</text>
        <dbReference type="Rhea" id="RHEA:78427"/>
        <dbReference type="ChEBI" id="CHEBI:53455"/>
    </reaction>
    <physiologicalReaction direction="left-to-right" evidence="10">
        <dbReference type="Rhea" id="RHEA:78428"/>
    </physiologicalReaction>
</comment>
<keyword evidence="5 16" id="KW-0812">Transmembrane</keyword>
<dbReference type="PANTHER" id="PTHR48020">
    <property type="entry name" value="PROTON MYO-INOSITOL COTRANSPORTER"/>
    <property type="match status" value="1"/>
</dbReference>
<comment type="subcellular location">
    <subcellularLocation>
        <location evidence="1">Membrane</location>
        <topology evidence="1">Multi-pass membrane protein</topology>
    </subcellularLocation>
</comment>
<evidence type="ECO:0000256" key="15">
    <source>
        <dbReference type="SAM" id="MobiDB-lite"/>
    </source>
</evidence>
<evidence type="ECO:0000256" key="1">
    <source>
        <dbReference type="ARBA" id="ARBA00004141"/>
    </source>
</evidence>
<organism evidence="18">
    <name type="scientific">Alexandrium monilatum</name>
    <dbReference type="NCBI Taxonomy" id="311494"/>
    <lineage>
        <taxon>Eukaryota</taxon>
        <taxon>Sar</taxon>
        <taxon>Alveolata</taxon>
        <taxon>Dinophyceae</taxon>
        <taxon>Gonyaulacales</taxon>
        <taxon>Pyrocystaceae</taxon>
        <taxon>Alexandrium</taxon>
    </lineage>
</organism>
<comment type="similarity">
    <text evidence="2">Belongs to the major facilitator superfamily. Sugar transporter (TC 2.A.1.1) family.</text>
</comment>
<keyword evidence="6 16" id="KW-1133">Transmembrane helix</keyword>
<protein>
    <recommendedName>
        <fullName evidence="14">Hexose transporter 1</fullName>
    </recommendedName>
</protein>
<dbReference type="PANTHER" id="PTHR48020:SF12">
    <property type="entry name" value="PROTON MYO-INOSITOL COTRANSPORTER"/>
    <property type="match status" value="1"/>
</dbReference>
<proteinExistence type="inferred from homology"/>
<reference evidence="18" key="1">
    <citation type="submission" date="2021-01" db="EMBL/GenBank/DDBJ databases">
        <authorList>
            <person name="Corre E."/>
            <person name="Pelletier E."/>
            <person name="Niang G."/>
            <person name="Scheremetjew M."/>
            <person name="Finn R."/>
            <person name="Kale V."/>
            <person name="Holt S."/>
            <person name="Cochrane G."/>
            <person name="Meng A."/>
            <person name="Brown T."/>
            <person name="Cohen L."/>
        </authorList>
    </citation>
    <scope>NUCLEOTIDE SEQUENCE</scope>
    <source>
        <strain evidence="18">CCMP3105</strain>
    </source>
</reference>
<feature type="transmembrane region" description="Helical" evidence="16">
    <location>
        <begin position="344"/>
        <end position="364"/>
    </location>
</feature>
<feature type="compositionally biased region" description="Polar residues" evidence="15">
    <location>
        <begin position="506"/>
        <end position="520"/>
    </location>
</feature>
<dbReference type="InterPro" id="IPR005828">
    <property type="entry name" value="MFS_sugar_transport-like"/>
</dbReference>
<dbReference type="AlphaFoldDB" id="A0A7S4Q6K0"/>
<feature type="compositionally biased region" description="Low complexity" evidence="15">
    <location>
        <begin position="1"/>
        <end position="15"/>
    </location>
</feature>
<dbReference type="PROSITE" id="PS50850">
    <property type="entry name" value="MFS"/>
    <property type="match status" value="1"/>
</dbReference>
<evidence type="ECO:0000256" key="11">
    <source>
        <dbReference type="ARBA" id="ARBA00044662"/>
    </source>
</evidence>
<dbReference type="PROSITE" id="PS00217">
    <property type="entry name" value="SUGAR_TRANSPORT_2"/>
    <property type="match status" value="1"/>
</dbReference>
<accession>A0A7S4Q6K0</accession>
<evidence type="ECO:0000256" key="14">
    <source>
        <dbReference type="ARBA" id="ARBA00044780"/>
    </source>
</evidence>
<feature type="transmembrane region" description="Helical" evidence="16">
    <location>
        <begin position="472"/>
        <end position="490"/>
    </location>
</feature>
<dbReference type="InterPro" id="IPR003663">
    <property type="entry name" value="Sugar/inositol_transpt"/>
</dbReference>
<evidence type="ECO:0000256" key="9">
    <source>
        <dbReference type="ARBA" id="ARBA00044648"/>
    </source>
</evidence>
<dbReference type="EMBL" id="HBNR01017884">
    <property type="protein sequence ID" value="CAE4572198.1"/>
    <property type="molecule type" value="Transcribed_RNA"/>
</dbReference>
<comment type="catalytic activity">
    <reaction evidence="13">
        <text>D-fructose(out) = D-fructose(in)</text>
        <dbReference type="Rhea" id="RHEA:60372"/>
        <dbReference type="ChEBI" id="CHEBI:37721"/>
    </reaction>
    <physiologicalReaction direction="left-to-right" evidence="13">
        <dbReference type="Rhea" id="RHEA:60373"/>
    </physiologicalReaction>
</comment>
<comment type="catalytic activity">
    <reaction evidence="12">
        <text>D-glucosamine(out) = D-glucosamine(in)</text>
        <dbReference type="Rhea" id="RHEA:78423"/>
        <dbReference type="ChEBI" id="CHEBI:58723"/>
    </reaction>
    <physiologicalReaction direction="left-to-right" evidence="12">
        <dbReference type="Rhea" id="RHEA:78424"/>
    </physiologicalReaction>
</comment>
<feature type="domain" description="Major facilitator superfamily (MFS) profile" evidence="17">
    <location>
        <begin position="32"/>
        <end position="493"/>
    </location>
</feature>
<dbReference type="SUPFAM" id="SSF103473">
    <property type="entry name" value="MFS general substrate transporter"/>
    <property type="match status" value="1"/>
</dbReference>
<feature type="transmembrane region" description="Helical" evidence="16">
    <location>
        <begin position="135"/>
        <end position="157"/>
    </location>
</feature>
<evidence type="ECO:0000256" key="5">
    <source>
        <dbReference type="ARBA" id="ARBA00022692"/>
    </source>
</evidence>
<feature type="transmembrane region" description="Helical" evidence="16">
    <location>
        <begin position="376"/>
        <end position="397"/>
    </location>
</feature>
<feature type="transmembrane region" description="Helical" evidence="16">
    <location>
        <begin position="443"/>
        <end position="466"/>
    </location>
</feature>
<sequence length="543" mass="57344">MAAAASSGTPAATTGKEAEELNPPRKSIATAASLVAAISSFLFGYSICVLDSCGELIPVVFRWCNSDWQSDCLASRVCQGLINAAVYLGAAGGSLVAGRPWISGRGSRFQICVSDVMFILGGLSCASAEGVLSLLIGRLVSGLGLGICAIAAPLYIAEVSPRKLRGANSALHGIFIAVGILCSIVFGIPQSPPPSGPDEPLEGLDAWYWRILLGLPMLPAFLQLILFVFVVPIDPPSLLVLQGKIGEARKLLYRSYGLLPPEGGAAELRNSKIAHLELQITELREASANYHATPRIHIYQAICDPFLRCALLLGFGLAALQQLCGINALMSYSNSLFAEAGIPPMHLTMASTLMAMSQLGASIISSKVVDSWGRRSLLLTGPFLQTVSMAVITLGTAGLPQRAVGIITVMAFSVFCMSFSAGLGAVTWLYLSEIYPMEIRGSALSACGVINWLSCFIVVFSARFLSLRSSCRLFGGISGAGFLGVYLWVVETSGCSMDDGPLTPRSARSSSTLLTPNSQVPIKGGEEEDDKDEVEVVMTMKAS</sequence>
<gene>
    <name evidence="18" type="ORF">AMON00008_LOCUS11817</name>
</gene>
<comment type="catalytic activity">
    <reaction evidence="8">
        <text>D-galactose(in) = D-galactose(out)</text>
        <dbReference type="Rhea" id="RHEA:34915"/>
        <dbReference type="ChEBI" id="CHEBI:4139"/>
    </reaction>
    <physiologicalReaction direction="right-to-left" evidence="8">
        <dbReference type="Rhea" id="RHEA:34917"/>
    </physiologicalReaction>
</comment>
<keyword evidence="7 16" id="KW-0472">Membrane</keyword>
<comment type="catalytic activity">
    <reaction evidence="11">
        <text>D-mannose(out) = D-mannose(in)</text>
        <dbReference type="Rhea" id="RHEA:78391"/>
        <dbReference type="ChEBI" id="CHEBI:4208"/>
    </reaction>
    <physiologicalReaction direction="left-to-right" evidence="11">
        <dbReference type="Rhea" id="RHEA:78392"/>
    </physiologicalReaction>
</comment>
<dbReference type="InterPro" id="IPR005829">
    <property type="entry name" value="Sugar_transporter_CS"/>
</dbReference>
<evidence type="ECO:0000256" key="4">
    <source>
        <dbReference type="ARBA" id="ARBA00022448"/>
    </source>
</evidence>
<dbReference type="Pfam" id="PF00083">
    <property type="entry name" value="Sugar_tr"/>
    <property type="match status" value="1"/>
</dbReference>
<dbReference type="Gene3D" id="1.20.1250.20">
    <property type="entry name" value="MFS general substrate transporter like domains"/>
    <property type="match status" value="1"/>
</dbReference>
<dbReference type="GO" id="GO:0016020">
    <property type="term" value="C:membrane"/>
    <property type="evidence" value="ECO:0007669"/>
    <property type="project" value="UniProtKB-SubCell"/>
</dbReference>
<name>A0A7S4Q6K0_9DINO</name>
<feature type="transmembrane region" description="Helical" evidence="16">
    <location>
        <begin position="169"/>
        <end position="188"/>
    </location>
</feature>
<evidence type="ECO:0000313" key="18">
    <source>
        <dbReference type="EMBL" id="CAE4572198.1"/>
    </source>
</evidence>
<evidence type="ECO:0000256" key="13">
    <source>
        <dbReference type="ARBA" id="ARBA00044710"/>
    </source>
</evidence>
<evidence type="ECO:0000256" key="7">
    <source>
        <dbReference type="ARBA" id="ARBA00023136"/>
    </source>
</evidence>
<evidence type="ECO:0000256" key="3">
    <source>
        <dbReference type="ARBA" id="ARBA00011738"/>
    </source>
</evidence>
<evidence type="ECO:0000256" key="16">
    <source>
        <dbReference type="SAM" id="Phobius"/>
    </source>
</evidence>
<dbReference type="PRINTS" id="PR00171">
    <property type="entry name" value="SUGRTRNSPORT"/>
</dbReference>
<dbReference type="InterPro" id="IPR020846">
    <property type="entry name" value="MFS_dom"/>
</dbReference>
<dbReference type="InterPro" id="IPR036259">
    <property type="entry name" value="MFS_trans_sf"/>
</dbReference>
<evidence type="ECO:0000256" key="8">
    <source>
        <dbReference type="ARBA" id="ARBA00044637"/>
    </source>
</evidence>
<feature type="transmembrane region" description="Helical" evidence="16">
    <location>
        <begin position="28"/>
        <end position="50"/>
    </location>
</feature>
<feature type="region of interest" description="Disordered" evidence="15">
    <location>
        <begin position="501"/>
        <end position="533"/>
    </location>
</feature>
<evidence type="ECO:0000256" key="10">
    <source>
        <dbReference type="ARBA" id="ARBA00044656"/>
    </source>
</evidence>
<dbReference type="GO" id="GO:0022857">
    <property type="term" value="F:transmembrane transporter activity"/>
    <property type="evidence" value="ECO:0007669"/>
    <property type="project" value="InterPro"/>
</dbReference>
<dbReference type="InterPro" id="IPR050814">
    <property type="entry name" value="Myo-inositol_Transporter"/>
</dbReference>